<dbReference type="EMBL" id="ML241084">
    <property type="protein sequence ID" value="TKS65781.1"/>
    <property type="molecule type" value="Genomic_DNA"/>
</dbReference>
<dbReference type="GO" id="GO:0016020">
    <property type="term" value="C:membrane"/>
    <property type="evidence" value="ECO:0007669"/>
    <property type="project" value="TreeGrafter"/>
</dbReference>
<sequence>MQQRRRGLVPDSNGLFMLCSFSAALVLVAFWVSCLWSDGVLRKKHPGLIYVPQPHAVYTLHLQQNGTM</sequence>
<evidence type="ECO:0000313" key="2">
    <source>
        <dbReference type="EMBL" id="TKS65781.1"/>
    </source>
</evidence>
<dbReference type="GO" id="GO:0005783">
    <property type="term" value="C:endoplasmic reticulum"/>
    <property type="evidence" value="ECO:0007669"/>
    <property type="project" value="TreeGrafter"/>
</dbReference>
<gene>
    <name evidence="2" type="ORF">D9C73_027970</name>
</gene>
<dbReference type="Proteomes" id="UP000298787">
    <property type="component" value="Unassembled WGS sequence"/>
</dbReference>
<dbReference type="AlphaFoldDB" id="A0A4U5TY46"/>
<name>A0A4U5TY46_COLLU</name>
<evidence type="ECO:0000256" key="1">
    <source>
        <dbReference type="SAM" id="Phobius"/>
    </source>
</evidence>
<organism evidence="2 3">
    <name type="scientific">Collichthys lucidus</name>
    <name type="common">Big head croaker</name>
    <name type="synonym">Sciaena lucida</name>
    <dbReference type="NCBI Taxonomy" id="240159"/>
    <lineage>
        <taxon>Eukaryota</taxon>
        <taxon>Metazoa</taxon>
        <taxon>Chordata</taxon>
        <taxon>Craniata</taxon>
        <taxon>Vertebrata</taxon>
        <taxon>Euteleostomi</taxon>
        <taxon>Actinopterygii</taxon>
        <taxon>Neopterygii</taxon>
        <taxon>Teleostei</taxon>
        <taxon>Neoteleostei</taxon>
        <taxon>Acanthomorphata</taxon>
        <taxon>Eupercaria</taxon>
        <taxon>Sciaenidae</taxon>
        <taxon>Collichthys</taxon>
    </lineage>
</organism>
<feature type="transmembrane region" description="Helical" evidence="1">
    <location>
        <begin position="15"/>
        <end position="36"/>
    </location>
</feature>
<dbReference type="PANTHER" id="PTHR16244">
    <property type="entry name" value="CEROID-LIPOFUSCINOSIS NEURONAL PROTEIN 6"/>
    <property type="match status" value="1"/>
</dbReference>
<protein>
    <submittedName>
        <fullName evidence="2">Ceroid-lipofuscinosis neuronal protein 6</fullName>
    </submittedName>
</protein>
<proteinExistence type="predicted"/>
<keyword evidence="1" id="KW-1133">Transmembrane helix</keyword>
<dbReference type="InterPro" id="IPR029255">
    <property type="entry name" value="CLN6"/>
</dbReference>
<dbReference type="Pfam" id="PF15156">
    <property type="entry name" value="CLN6"/>
    <property type="match status" value="1"/>
</dbReference>
<dbReference type="PROSITE" id="PS51257">
    <property type="entry name" value="PROKAR_LIPOPROTEIN"/>
    <property type="match status" value="1"/>
</dbReference>
<accession>A0A4U5TY46</accession>
<reference evidence="2 3" key="1">
    <citation type="submission" date="2019-01" db="EMBL/GenBank/DDBJ databases">
        <title>Genome Assembly of Collichthys lucidus.</title>
        <authorList>
            <person name="Cai M."/>
            <person name="Xiao S."/>
        </authorList>
    </citation>
    <scope>NUCLEOTIDE SEQUENCE [LARGE SCALE GENOMIC DNA]</scope>
    <source>
        <strain evidence="2">JT15FE1705JMU</strain>
        <tissue evidence="2">Muscle</tissue>
    </source>
</reference>
<keyword evidence="1" id="KW-0472">Membrane</keyword>
<keyword evidence="3" id="KW-1185">Reference proteome</keyword>
<keyword evidence="1" id="KW-0812">Transmembrane</keyword>
<dbReference type="PANTHER" id="PTHR16244:SF2">
    <property type="entry name" value="CEROID-LIPOFUSCINOSIS NEURONAL PROTEIN 6"/>
    <property type="match status" value="1"/>
</dbReference>
<dbReference type="STRING" id="240159.A0A4U5TY46"/>
<evidence type="ECO:0000313" key="3">
    <source>
        <dbReference type="Proteomes" id="UP000298787"/>
    </source>
</evidence>
<dbReference type="GO" id="GO:0007040">
    <property type="term" value="P:lysosome organization"/>
    <property type="evidence" value="ECO:0007669"/>
    <property type="project" value="TreeGrafter"/>
</dbReference>